<feature type="transmembrane region" description="Helical" evidence="1">
    <location>
        <begin position="295"/>
        <end position="318"/>
    </location>
</feature>
<keyword evidence="1" id="KW-0472">Membrane</keyword>
<proteinExistence type="predicted"/>
<dbReference type="EMBL" id="MU620911">
    <property type="protein sequence ID" value="KAI8580662.1"/>
    <property type="molecule type" value="Genomic_DNA"/>
</dbReference>
<feature type="transmembrane region" description="Helical" evidence="1">
    <location>
        <begin position="41"/>
        <end position="61"/>
    </location>
</feature>
<keyword evidence="3" id="KW-1185">Reference proteome</keyword>
<organism evidence="2 3">
    <name type="scientific">Umbelopsis ramanniana AG</name>
    <dbReference type="NCBI Taxonomy" id="1314678"/>
    <lineage>
        <taxon>Eukaryota</taxon>
        <taxon>Fungi</taxon>
        <taxon>Fungi incertae sedis</taxon>
        <taxon>Mucoromycota</taxon>
        <taxon>Mucoromycotina</taxon>
        <taxon>Umbelopsidomycetes</taxon>
        <taxon>Umbelopsidales</taxon>
        <taxon>Umbelopsidaceae</taxon>
        <taxon>Umbelopsis</taxon>
    </lineage>
</organism>
<feature type="transmembrane region" description="Helical" evidence="1">
    <location>
        <begin position="134"/>
        <end position="151"/>
    </location>
</feature>
<comment type="caution">
    <text evidence="2">The sequence shown here is derived from an EMBL/GenBank/DDBJ whole genome shotgun (WGS) entry which is preliminary data.</text>
</comment>
<evidence type="ECO:0008006" key="4">
    <source>
        <dbReference type="Google" id="ProtNLM"/>
    </source>
</evidence>
<gene>
    <name evidence="2" type="ORF">K450DRAFT_287126</name>
</gene>
<sequence length="420" mass="45901">MDVNSQINTVWRVCDNNPDQTCHCDWRLTIKNCAEERVMNIVYIINIALSALTVIFGKLLACICWENESFFKVIALWSEVKGGDFSDQSLWSVSYCSSLFSAYVSFTHNAFSLFCSAFGNMIFRSFIFEIPWQWGFGGFVLYLIGIAQTLADSHKAISTGWLPSPVLVDVFGFSLLLLPFIANNTCSLIAGAMLDAGHDRVAVIFIRLLYVFWFVEDSTLAISVVWAGSRLVRLLTRHLFQFRVTGERYSSIKGGILKIKLVIVIAGIGLSGFASFLLLYGILRDYIMTSTVGSAILGGIWTWLGAFMCISCEAAVAISPKMAAPSVGLPDSSVDPYTGRTGVSSGGGFSSHHSKGEVESYGKYSPSPAALVALHTISNSPSCFAPHYEEEKYYSPTGLPMDEGIGSGTLSEIRLIGEAK</sequence>
<protein>
    <recommendedName>
        <fullName evidence="4">Transmembrane protein</fullName>
    </recommendedName>
</protein>
<evidence type="ECO:0000313" key="3">
    <source>
        <dbReference type="Proteomes" id="UP001206595"/>
    </source>
</evidence>
<keyword evidence="1" id="KW-1133">Transmembrane helix</keyword>
<dbReference type="RefSeq" id="XP_051445666.1">
    <property type="nucleotide sequence ID" value="XM_051593533.1"/>
</dbReference>
<reference evidence="2" key="2">
    <citation type="journal article" date="2022" name="Proc. Natl. Acad. Sci. U.S.A.">
        <title>Diploid-dominant life cycles characterize the early evolution of Fungi.</title>
        <authorList>
            <person name="Amses K.R."/>
            <person name="Simmons D.R."/>
            <person name="Longcore J.E."/>
            <person name="Mondo S.J."/>
            <person name="Seto K."/>
            <person name="Jeronimo G.H."/>
            <person name="Bonds A.E."/>
            <person name="Quandt C.A."/>
            <person name="Davis W.J."/>
            <person name="Chang Y."/>
            <person name="Federici B.A."/>
            <person name="Kuo A."/>
            <person name="LaButti K."/>
            <person name="Pangilinan J."/>
            <person name="Andreopoulos W."/>
            <person name="Tritt A."/>
            <person name="Riley R."/>
            <person name="Hundley H."/>
            <person name="Johnson J."/>
            <person name="Lipzen A."/>
            <person name="Barry K."/>
            <person name="Lang B.F."/>
            <person name="Cuomo C.A."/>
            <person name="Buchler N.E."/>
            <person name="Grigoriev I.V."/>
            <person name="Spatafora J.W."/>
            <person name="Stajich J.E."/>
            <person name="James T.Y."/>
        </authorList>
    </citation>
    <scope>NUCLEOTIDE SEQUENCE</scope>
    <source>
        <strain evidence="2">AG</strain>
    </source>
</reference>
<accession>A0AAD5ECA7</accession>
<keyword evidence="1" id="KW-0812">Transmembrane</keyword>
<feature type="transmembrane region" description="Helical" evidence="1">
    <location>
        <begin position="100"/>
        <end position="122"/>
    </location>
</feature>
<name>A0AAD5ECA7_UMBRA</name>
<feature type="transmembrane region" description="Helical" evidence="1">
    <location>
        <begin position="261"/>
        <end position="283"/>
    </location>
</feature>
<dbReference type="Proteomes" id="UP001206595">
    <property type="component" value="Unassembled WGS sequence"/>
</dbReference>
<evidence type="ECO:0000313" key="2">
    <source>
        <dbReference type="EMBL" id="KAI8580662.1"/>
    </source>
</evidence>
<feature type="transmembrane region" description="Helical" evidence="1">
    <location>
        <begin position="171"/>
        <end position="190"/>
    </location>
</feature>
<dbReference type="AlphaFoldDB" id="A0AAD5ECA7"/>
<evidence type="ECO:0000256" key="1">
    <source>
        <dbReference type="SAM" id="Phobius"/>
    </source>
</evidence>
<dbReference type="GeneID" id="75918875"/>
<reference evidence="2" key="1">
    <citation type="submission" date="2021-06" db="EMBL/GenBank/DDBJ databases">
        <authorList>
            <consortium name="DOE Joint Genome Institute"/>
            <person name="Mondo S.J."/>
            <person name="Amses K.R."/>
            <person name="Simmons D.R."/>
            <person name="Longcore J.E."/>
            <person name="Seto K."/>
            <person name="Alves G.H."/>
            <person name="Bonds A.E."/>
            <person name="Quandt C.A."/>
            <person name="Davis W.J."/>
            <person name="Chang Y."/>
            <person name="Letcher P.M."/>
            <person name="Powell M.J."/>
            <person name="Kuo A."/>
            <person name="Labutti K."/>
            <person name="Pangilinan J."/>
            <person name="Andreopoulos W."/>
            <person name="Tritt A."/>
            <person name="Riley R."/>
            <person name="Hundley H."/>
            <person name="Johnson J."/>
            <person name="Lipzen A."/>
            <person name="Barry K."/>
            <person name="Berbee M.L."/>
            <person name="Buchler N.E."/>
            <person name="Grigoriev I.V."/>
            <person name="Spatafora J.W."/>
            <person name="Stajich J.E."/>
            <person name="James T.Y."/>
        </authorList>
    </citation>
    <scope>NUCLEOTIDE SEQUENCE</scope>
    <source>
        <strain evidence="2">AG</strain>
    </source>
</reference>
<feature type="transmembrane region" description="Helical" evidence="1">
    <location>
        <begin position="197"/>
        <end position="215"/>
    </location>
</feature>